<evidence type="ECO:0000256" key="6">
    <source>
        <dbReference type="ARBA" id="ARBA00023004"/>
    </source>
</evidence>
<comment type="cofactor">
    <cofactor evidence="1">
        <name>[4Fe-4S] cluster</name>
        <dbReference type="ChEBI" id="CHEBI:49883"/>
    </cofactor>
</comment>
<dbReference type="PROSITE" id="PS51918">
    <property type="entry name" value="RADICAL_SAM"/>
    <property type="match status" value="1"/>
</dbReference>
<dbReference type="InterPro" id="IPR020612">
    <property type="entry name" value="Methylthiotransferase_CS"/>
</dbReference>
<dbReference type="SUPFAM" id="SSF102114">
    <property type="entry name" value="Radical SAM enzymes"/>
    <property type="match status" value="1"/>
</dbReference>
<evidence type="ECO:0000256" key="5">
    <source>
        <dbReference type="ARBA" id="ARBA00022723"/>
    </source>
</evidence>
<dbReference type="Gene3D" id="3.80.30.20">
    <property type="entry name" value="tm_1862 like domain"/>
    <property type="match status" value="1"/>
</dbReference>
<dbReference type="SMART" id="SM00729">
    <property type="entry name" value="Elp3"/>
    <property type="match status" value="1"/>
</dbReference>
<dbReference type="RefSeq" id="WP_110566871.1">
    <property type="nucleotide sequence ID" value="NZ_CP137147.1"/>
</dbReference>
<evidence type="ECO:0000256" key="4">
    <source>
        <dbReference type="ARBA" id="ARBA00022691"/>
    </source>
</evidence>
<dbReference type="Pfam" id="PF00919">
    <property type="entry name" value="UPF0004"/>
    <property type="match status" value="1"/>
</dbReference>
<dbReference type="SFLD" id="SFLDS00029">
    <property type="entry name" value="Radical_SAM"/>
    <property type="match status" value="1"/>
</dbReference>
<dbReference type="GO" id="GO:0051539">
    <property type="term" value="F:4 iron, 4 sulfur cluster binding"/>
    <property type="evidence" value="ECO:0007669"/>
    <property type="project" value="UniProtKB-KW"/>
</dbReference>
<dbReference type="GO" id="GO:0046872">
    <property type="term" value="F:metal ion binding"/>
    <property type="evidence" value="ECO:0007669"/>
    <property type="project" value="UniProtKB-KW"/>
</dbReference>
<sequence>MTKPEILTFGCRLNTYESEVMRNHAAGLDNVVIVNTCAVTGEAERQARQAVRRAHRERPDARIVVTGCAAQIDPGRWAALPGVTRVLGNREKLEAASWSEMALGAGHAVSDIMAARETAPHLVTEFAGRTRAFVEVQQGCDHRCTFCIIPFGRGPSRSVPVGAVVEQVRALVQSGYREVVLTGVDITSWGHDLPGKPLLGQLCRRLLALVPELERLRLSSVDPVEIDEDIWKLLEGEPRFMPYLHLSLQAGSDIILKRMKRRHLTADAAAVVARARALRPDIGIGADIIAGFPTEDDALFEQTLEFVRDNALPYLHVFPYSERPGTPAARMPAIAVPERKARAARLRAAGAQAARDFHERLRGRTLRVLMETDTAGHSEEFAPVRLVDGAVSGAGRIETVRPVAVDDNGLVAEIL</sequence>
<evidence type="ECO:0000256" key="2">
    <source>
        <dbReference type="ARBA" id="ARBA00022485"/>
    </source>
</evidence>
<dbReference type="AlphaFoldDB" id="A0A318R0I5"/>
<dbReference type="InterPro" id="IPR038135">
    <property type="entry name" value="Methylthiotransferase_N_sf"/>
</dbReference>
<keyword evidence="4" id="KW-0949">S-adenosyl-L-methionine</keyword>
<name>A0A318R0I5_9PROT</name>
<dbReference type="PROSITE" id="PS01278">
    <property type="entry name" value="MTTASE_RADICAL"/>
    <property type="match status" value="1"/>
</dbReference>
<dbReference type="InterPro" id="IPR013848">
    <property type="entry name" value="Methylthiotransferase_N"/>
</dbReference>
<protein>
    <submittedName>
        <fullName evidence="10">tRNA (N(6)-L-threonylcarbamoyladenosine(37)-C(2))-methylthiotransferase MtaB</fullName>
    </submittedName>
</protein>
<evidence type="ECO:0000256" key="3">
    <source>
        <dbReference type="ARBA" id="ARBA00022679"/>
    </source>
</evidence>
<keyword evidence="5" id="KW-0479">Metal-binding</keyword>
<organism evidence="10 11">
    <name type="scientific">Komagataeibacter sucrofermentans</name>
    <dbReference type="NCBI Taxonomy" id="1053551"/>
    <lineage>
        <taxon>Bacteria</taxon>
        <taxon>Pseudomonadati</taxon>
        <taxon>Pseudomonadota</taxon>
        <taxon>Alphaproteobacteria</taxon>
        <taxon>Acetobacterales</taxon>
        <taxon>Acetobacteraceae</taxon>
        <taxon>Komagataeibacter</taxon>
    </lineage>
</organism>
<dbReference type="PROSITE" id="PS51449">
    <property type="entry name" value="MTTASE_N"/>
    <property type="match status" value="1"/>
</dbReference>
<keyword evidence="2" id="KW-0004">4Fe-4S</keyword>
<dbReference type="SFLD" id="SFLDG01082">
    <property type="entry name" value="B12-binding_domain_containing"/>
    <property type="match status" value="1"/>
</dbReference>
<keyword evidence="7" id="KW-0411">Iron-sulfur</keyword>
<dbReference type="EMBL" id="NKUA01000001">
    <property type="protein sequence ID" value="PYD81209.1"/>
    <property type="molecule type" value="Genomic_DNA"/>
</dbReference>
<dbReference type="OrthoDB" id="9805215at2"/>
<dbReference type="Pfam" id="PF04055">
    <property type="entry name" value="Radical_SAM"/>
    <property type="match status" value="1"/>
</dbReference>
<keyword evidence="3 10" id="KW-0808">Transferase</keyword>
<keyword evidence="6" id="KW-0408">Iron</keyword>
<evidence type="ECO:0000259" key="8">
    <source>
        <dbReference type="PROSITE" id="PS51449"/>
    </source>
</evidence>
<proteinExistence type="predicted"/>
<dbReference type="PANTHER" id="PTHR11918">
    <property type="entry name" value="RADICAL SAM PROTEINS"/>
    <property type="match status" value="1"/>
</dbReference>
<feature type="domain" description="Radical SAM core" evidence="9">
    <location>
        <begin position="126"/>
        <end position="356"/>
    </location>
</feature>
<comment type="caution">
    <text evidence="10">The sequence shown here is derived from an EMBL/GenBank/DDBJ whole genome shotgun (WGS) entry which is preliminary data.</text>
</comment>
<evidence type="ECO:0000313" key="10">
    <source>
        <dbReference type="EMBL" id="PYD81209.1"/>
    </source>
</evidence>
<dbReference type="InterPro" id="IPR006638">
    <property type="entry name" value="Elp3/MiaA/NifB-like_rSAM"/>
</dbReference>
<dbReference type="InterPro" id="IPR006467">
    <property type="entry name" value="MiaB-like_bact"/>
</dbReference>
<dbReference type="NCBIfam" id="TIGR01579">
    <property type="entry name" value="MiaB-like-C"/>
    <property type="match status" value="1"/>
</dbReference>
<dbReference type="NCBIfam" id="TIGR00089">
    <property type="entry name" value="MiaB/RimO family radical SAM methylthiotransferase"/>
    <property type="match status" value="1"/>
</dbReference>
<reference evidence="10 11" key="1">
    <citation type="submission" date="2017-07" db="EMBL/GenBank/DDBJ databases">
        <title>A draft genome sequence of Komagataeibacter sucrofermentans LMG 18788.</title>
        <authorList>
            <person name="Skraban J."/>
            <person name="Cleenwerck I."/>
            <person name="Vandamme P."/>
            <person name="Trcek J."/>
        </authorList>
    </citation>
    <scope>NUCLEOTIDE SEQUENCE [LARGE SCALE GENOMIC DNA]</scope>
    <source>
        <strain evidence="10 11">LMG 18788</strain>
    </source>
</reference>
<gene>
    <name evidence="10" type="ORF">CFR77_01465</name>
</gene>
<dbReference type="Proteomes" id="UP000247814">
    <property type="component" value="Unassembled WGS sequence"/>
</dbReference>
<dbReference type="InterPro" id="IPR005839">
    <property type="entry name" value="Methylthiotransferase"/>
</dbReference>
<dbReference type="InterPro" id="IPR058240">
    <property type="entry name" value="rSAM_sf"/>
</dbReference>
<dbReference type="GO" id="GO:0035598">
    <property type="term" value="F:tRNA (N(6)-L-threonylcarbamoyladenosine(37)-C(2))-methylthiotransferase activity"/>
    <property type="evidence" value="ECO:0007669"/>
    <property type="project" value="TreeGrafter"/>
</dbReference>
<accession>A0A318R0I5</accession>
<feature type="domain" description="MTTase N-terminal" evidence="8">
    <location>
        <begin position="2"/>
        <end position="104"/>
    </location>
</feature>
<dbReference type="Gene3D" id="3.40.50.12160">
    <property type="entry name" value="Methylthiotransferase, N-terminal domain"/>
    <property type="match status" value="1"/>
</dbReference>
<evidence type="ECO:0000256" key="1">
    <source>
        <dbReference type="ARBA" id="ARBA00001966"/>
    </source>
</evidence>
<dbReference type="PANTHER" id="PTHR11918:SF45">
    <property type="entry name" value="THREONYLCARBAMOYLADENOSINE TRNA METHYLTHIOTRANSFERASE"/>
    <property type="match status" value="1"/>
</dbReference>
<dbReference type="InterPro" id="IPR023404">
    <property type="entry name" value="rSAM_horseshoe"/>
</dbReference>
<evidence type="ECO:0000256" key="7">
    <source>
        <dbReference type="ARBA" id="ARBA00023014"/>
    </source>
</evidence>
<keyword evidence="11" id="KW-1185">Reference proteome</keyword>
<dbReference type="CDD" id="cd01335">
    <property type="entry name" value="Radical_SAM"/>
    <property type="match status" value="1"/>
</dbReference>
<dbReference type="InterPro" id="IPR007197">
    <property type="entry name" value="rSAM"/>
</dbReference>
<evidence type="ECO:0000313" key="11">
    <source>
        <dbReference type="Proteomes" id="UP000247814"/>
    </source>
</evidence>
<evidence type="ECO:0000259" key="9">
    <source>
        <dbReference type="PROSITE" id="PS51918"/>
    </source>
</evidence>